<proteinExistence type="predicted"/>
<name>A0A7S3K6N7_9STRA</name>
<feature type="compositionally biased region" description="Basic and acidic residues" evidence="1">
    <location>
        <begin position="787"/>
        <end position="801"/>
    </location>
</feature>
<dbReference type="AlphaFoldDB" id="A0A7S3K6N7"/>
<dbReference type="EMBL" id="HBIJ01023019">
    <property type="protein sequence ID" value="CAE0374310.1"/>
    <property type="molecule type" value="Transcribed_RNA"/>
</dbReference>
<gene>
    <name evidence="2" type="ORF">ALAG00032_LOCUS15113</name>
</gene>
<protein>
    <submittedName>
        <fullName evidence="2">Uncharacterized protein</fullName>
    </submittedName>
</protein>
<evidence type="ECO:0000313" key="2">
    <source>
        <dbReference type="EMBL" id="CAE0374310.1"/>
    </source>
</evidence>
<organism evidence="2">
    <name type="scientific">Aureoumbra lagunensis</name>
    <dbReference type="NCBI Taxonomy" id="44058"/>
    <lineage>
        <taxon>Eukaryota</taxon>
        <taxon>Sar</taxon>
        <taxon>Stramenopiles</taxon>
        <taxon>Ochrophyta</taxon>
        <taxon>Pelagophyceae</taxon>
        <taxon>Pelagomonadales</taxon>
        <taxon>Aureoumbra</taxon>
    </lineage>
</organism>
<feature type="compositionally biased region" description="Low complexity" evidence="1">
    <location>
        <begin position="817"/>
        <end position="828"/>
    </location>
</feature>
<sequence>MSSLPSALDLVKANVKDIDIMKSVNELHFKEQRTLNLSEINLLMRVWCSYNKASCRASRAAQILNLPEENVEKALEMMDVMLSTLDSLPRSGEKIDLNVIAAYRKLQVKNPLVDIILHTSRLYCVQCNEKLEWHPNKKHRSGKRIVKQDMSSNETTRSAIVLDITAHAKEIGTKQLTCKLIKKYCDSCGLEHRIDRAVRRDWLNNEDDCSSIAAPSGAAVVSNSQGSSSLTLNNRASQGPPKIIEVVLYPHADSSEWCEVTSEVFITRDTLRAIDASIIHQKLPFSAIEKGLEHVVSGYDLGKTALPTGAGRFPYRMLEDAFFVNGVIQSLAYIYGSGNLNNVKDLVRAFASDAAFKTYLIEASEPKNGLLAVAVRMSGMGHDVVFRSSDTGTRPPCCDHGCHMVGLVNDGNYDIDRPRCRLCPHTPMKSCDYCSTHCGKYAPLVEHDEYYGHKCLVRIKVKRKRQEGQEKETVQHTRVLGTVGSKIYGQDQDGTSFSHWSVSLTAVTIEDQQQQQVAQSDLNLTRYELRDALTAFLNNDDDAATTETKAEALRRVLAAEEEKSGGMVTSCLPKGLESTRPRTHGWQAYIDLEGYVWHVEENAMHSEGARSILSTYVTLIRHAVSSKLTGQWPLRDPQDSACFQIQTRFVALIELLKGEPGLAFAPQDVWILVVLLAVDIYVDRFHFPNHGEGDFCHHLMNPEDRVPYLKTLFPGYNDQVCEQLWSIAVSYAKSMTYMSIGSHRGFMCLVSFKLNQLRRDRATTSTYGALNRSPGFEASATKTPQARAKERRVQEVHDRLVKLAAASPPPKPESESTEISSTDPSTSTLKTPTKVSWSTGTKRWSIPTHCSRPFPDGYKSIRSIPLALFQNNVHIHLRFFRCFVESPWDQLDAEIRFIARMKLQDWLVDCSLNDWKPPITTRVFSDHIEDGEVLRVFEMSAANQDFFTRKYMNICLHIKRSSGSSKINEHLTIVGVIWRQSEDDFASSILDLTSKKRKRDDTWRPEYVLICELMHMGHGDSRVPESVPEHRYLSFAKEGFALVFTSCRRSPYNGNIAFTSDSERFQNFSSSL</sequence>
<feature type="region of interest" description="Disordered" evidence="1">
    <location>
        <begin position="773"/>
        <end position="834"/>
    </location>
</feature>
<evidence type="ECO:0000256" key="1">
    <source>
        <dbReference type="SAM" id="MobiDB-lite"/>
    </source>
</evidence>
<reference evidence="2" key="1">
    <citation type="submission" date="2021-01" db="EMBL/GenBank/DDBJ databases">
        <authorList>
            <person name="Corre E."/>
            <person name="Pelletier E."/>
            <person name="Niang G."/>
            <person name="Scheremetjew M."/>
            <person name="Finn R."/>
            <person name="Kale V."/>
            <person name="Holt S."/>
            <person name="Cochrane G."/>
            <person name="Meng A."/>
            <person name="Brown T."/>
            <person name="Cohen L."/>
        </authorList>
    </citation>
    <scope>NUCLEOTIDE SEQUENCE</scope>
    <source>
        <strain evidence="2">CCMP1510</strain>
    </source>
</reference>
<accession>A0A7S3K6N7</accession>